<dbReference type="PANTHER" id="PTHR12620">
    <property type="entry name" value="U2 SNRNP AUXILIARY FACTOR, SMALL SUBUNIT"/>
    <property type="match status" value="1"/>
</dbReference>
<accession>G8JX64</accession>
<reference evidence="9" key="1">
    <citation type="journal article" date="2012" name="G3 (Bethesda)">
        <title>Pichia sorbitophila, an interspecies yeast hybrid reveals early steps of genome resolution following polyploidization.</title>
        <authorList>
            <person name="Leh Louis V."/>
            <person name="Despons L."/>
            <person name="Friedrich A."/>
            <person name="Martin T."/>
            <person name="Durrens P."/>
            <person name="Casaregola S."/>
            <person name="Neuveglise C."/>
            <person name="Fairhead C."/>
            <person name="Marck C."/>
            <person name="Cruz J.A."/>
            <person name="Straub M.L."/>
            <person name="Kugler V."/>
            <person name="Sacerdot C."/>
            <person name="Uzunov Z."/>
            <person name="Thierry A."/>
            <person name="Weiss S."/>
            <person name="Bleykasten C."/>
            <person name="De Montigny J."/>
            <person name="Jacques N."/>
            <person name="Jung P."/>
            <person name="Lemaire M."/>
            <person name="Mallet S."/>
            <person name="Morel G."/>
            <person name="Richard G.F."/>
            <person name="Sarkar A."/>
            <person name="Savel G."/>
            <person name="Schacherer J."/>
            <person name="Seret M.L."/>
            <person name="Talla E."/>
            <person name="Samson G."/>
            <person name="Jubin C."/>
            <person name="Poulain J."/>
            <person name="Vacherie B."/>
            <person name="Barbe V."/>
            <person name="Pelletier E."/>
            <person name="Sherman D.J."/>
            <person name="Westhof E."/>
            <person name="Weissenbach J."/>
            <person name="Baret P.V."/>
            <person name="Wincker P."/>
            <person name="Gaillardin C."/>
            <person name="Dujon B."/>
            <person name="Souciet J.L."/>
        </authorList>
    </citation>
    <scope>NUCLEOTIDE SEQUENCE [LARGE SCALE GENOMIC DNA]</scope>
    <source>
        <strain evidence="9">CBS 270.75 / DBVPG 7215 / KCTC 17166 / NRRL Y-17582</strain>
    </source>
</reference>
<keyword evidence="1 5" id="KW-0479">Metal-binding</keyword>
<dbReference type="OMA" id="CRDEYAS"/>
<dbReference type="SUPFAM" id="SSF54928">
    <property type="entry name" value="RNA-binding domain, RBD"/>
    <property type="match status" value="1"/>
</dbReference>
<dbReference type="GeneID" id="11469891"/>
<dbReference type="EMBL" id="CP002504">
    <property type="protein sequence ID" value="AET41438.1"/>
    <property type="molecule type" value="Genomic_DNA"/>
</dbReference>
<dbReference type="Proteomes" id="UP000006790">
    <property type="component" value="Chromosome 8"/>
</dbReference>
<protein>
    <recommendedName>
        <fullName evidence="7">C3H1-type domain-containing protein</fullName>
    </recommendedName>
</protein>
<feature type="region of interest" description="Disordered" evidence="6">
    <location>
        <begin position="228"/>
        <end position="258"/>
    </location>
</feature>
<evidence type="ECO:0000313" key="9">
    <source>
        <dbReference type="Proteomes" id="UP000006790"/>
    </source>
</evidence>
<dbReference type="SMART" id="SM00361">
    <property type="entry name" value="RRM_1"/>
    <property type="match status" value="1"/>
</dbReference>
<feature type="domain" description="C3H1-type" evidence="7">
    <location>
        <begin position="62"/>
        <end position="83"/>
    </location>
</feature>
<proteinExistence type="predicted"/>
<evidence type="ECO:0000256" key="2">
    <source>
        <dbReference type="ARBA" id="ARBA00022737"/>
    </source>
</evidence>
<keyword evidence="9" id="KW-1185">Reference proteome</keyword>
<dbReference type="AlphaFoldDB" id="G8JX64"/>
<evidence type="ECO:0000256" key="3">
    <source>
        <dbReference type="ARBA" id="ARBA00022771"/>
    </source>
</evidence>
<dbReference type="eggNOG" id="KOG2202">
    <property type="taxonomic scope" value="Eukaryota"/>
</dbReference>
<dbReference type="Gene3D" id="4.10.1000.10">
    <property type="entry name" value="Zinc finger, CCCH-type"/>
    <property type="match status" value="1"/>
</dbReference>
<dbReference type="InterPro" id="IPR009145">
    <property type="entry name" value="U2AF_small"/>
</dbReference>
<dbReference type="GO" id="GO:0071004">
    <property type="term" value="C:U2-type prespliceosome"/>
    <property type="evidence" value="ECO:0007669"/>
    <property type="project" value="EnsemblFungi"/>
</dbReference>
<dbReference type="InterPro" id="IPR003954">
    <property type="entry name" value="RRM_euk-type"/>
</dbReference>
<dbReference type="Gene3D" id="3.30.70.330">
    <property type="match status" value="1"/>
</dbReference>
<dbReference type="GO" id="GO:0008270">
    <property type="term" value="F:zinc ion binding"/>
    <property type="evidence" value="ECO:0007669"/>
    <property type="project" value="UniProtKB-KW"/>
</dbReference>
<dbReference type="GO" id="GO:0000243">
    <property type="term" value="C:commitment complex"/>
    <property type="evidence" value="ECO:0007669"/>
    <property type="project" value="EnsemblFungi"/>
</dbReference>
<dbReference type="KEGG" id="erc:Ecym_8150"/>
<dbReference type="GO" id="GO:0045292">
    <property type="term" value="P:mRNA cis splicing, via spliceosome"/>
    <property type="evidence" value="ECO:0007669"/>
    <property type="project" value="EnsemblFungi"/>
</dbReference>
<feature type="zinc finger region" description="C3H1-type" evidence="5">
    <location>
        <begin position="181"/>
        <end position="208"/>
    </location>
</feature>
<dbReference type="CDD" id="cd12287">
    <property type="entry name" value="RRM_U2AF35_like"/>
    <property type="match status" value="1"/>
</dbReference>
<dbReference type="HOGENOM" id="CLU_1077803_0_0_1"/>
<keyword evidence="4 5" id="KW-0862">Zinc</keyword>
<dbReference type="GO" id="GO:0089701">
    <property type="term" value="C:U2AF complex"/>
    <property type="evidence" value="ECO:0007669"/>
    <property type="project" value="EnsemblFungi"/>
</dbReference>
<dbReference type="InterPro" id="IPR012677">
    <property type="entry name" value="Nucleotide-bd_a/b_plait_sf"/>
</dbReference>
<dbReference type="InParanoid" id="G8JX64"/>
<gene>
    <name evidence="8" type="ordered locus">Ecym_8150</name>
</gene>
<feature type="domain" description="C3H1-type" evidence="7">
    <location>
        <begin position="181"/>
        <end position="208"/>
    </location>
</feature>
<evidence type="ECO:0000256" key="6">
    <source>
        <dbReference type="SAM" id="MobiDB-lite"/>
    </source>
</evidence>
<sequence length="258" mass="29519">MLIFVSTPVYSRFKRDQIRASTCLTMKGINGMSIHYYDGSNGCFYVIVALNIFWLLTDLHSHFYYKIGACRHGDKCSKRHSRPINSQTIVIYNMYIPPNDINQVKLQAEDFDFFYEDVFLEAAKFGEVQEIIVCENKTDHLNGNVYIRFSTSDAAKAARDAFVTRWYGERPLYCDLSHVTDFREAVCKSYEEGKCGRGEQCNFIHRRRVDYSLANGLLLSQWKKRHISVPQKPNTGDTPGNTSPLLKSNPPAAAPPFS</sequence>
<dbReference type="PROSITE" id="PS50103">
    <property type="entry name" value="ZF_C3H1"/>
    <property type="match status" value="2"/>
</dbReference>
<dbReference type="PRINTS" id="PR01848">
    <property type="entry name" value="U2AUXFACTOR"/>
</dbReference>
<feature type="zinc finger region" description="C3H1-type" evidence="5">
    <location>
        <begin position="62"/>
        <end position="83"/>
    </location>
</feature>
<dbReference type="InterPro" id="IPR035979">
    <property type="entry name" value="RBD_domain_sf"/>
</dbReference>
<dbReference type="OrthoDB" id="423462at2759"/>
<evidence type="ECO:0000259" key="7">
    <source>
        <dbReference type="PROSITE" id="PS50103"/>
    </source>
</evidence>
<dbReference type="SMART" id="SM00356">
    <property type="entry name" value="ZnF_C3H1"/>
    <property type="match status" value="2"/>
</dbReference>
<keyword evidence="2" id="KW-0677">Repeat</keyword>
<dbReference type="Pfam" id="PF00642">
    <property type="entry name" value="zf-CCCH"/>
    <property type="match status" value="1"/>
</dbReference>
<dbReference type="GO" id="GO:0003723">
    <property type="term" value="F:RNA binding"/>
    <property type="evidence" value="ECO:0007669"/>
    <property type="project" value="InterPro"/>
</dbReference>
<feature type="compositionally biased region" description="Polar residues" evidence="6">
    <location>
        <begin position="231"/>
        <end position="246"/>
    </location>
</feature>
<evidence type="ECO:0000256" key="5">
    <source>
        <dbReference type="PROSITE-ProRule" id="PRU00723"/>
    </source>
</evidence>
<dbReference type="InterPro" id="IPR036855">
    <property type="entry name" value="Znf_CCCH_sf"/>
</dbReference>
<dbReference type="SUPFAM" id="SSF90229">
    <property type="entry name" value="CCCH zinc finger"/>
    <property type="match status" value="1"/>
</dbReference>
<organism evidence="8 9">
    <name type="scientific">Eremothecium cymbalariae (strain CBS 270.75 / DBVPG 7215 / KCTC 17166 / NRRL Y-17582)</name>
    <name type="common">Yeast</name>
    <dbReference type="NCBI Taxonomy" id="931890"/>
    <lineage>
        <taxon>Eukaryota</taxon>
        <taxon>Fungi</taxon>
        <taxon>Dikarya</taxon>
        <taxon>Ascomycota</taxon>
        <taxon>Saccharomycotina</taxon>
        <taxon>Saccharomycetes</taxon>
        <taxon>Saccharomycetales</taxon>
        <taxon>Saccharomycetaceae</taxon>
        <taxon>Eremothecium</taxon>
    </lineage>
</organism>
<name>G8JX64_ERECY</name>
<evidence type="ECO:0000313" key="8">
    <source>
        <dbReference type="EMBL" id="AET41438.1"/>
    </source>
</evidence>
<keyword evidence="3 5" id="KW-0863">Zinc-finger</keyword>
<dbReference type="InterPro" id="IPR000571">
    <property type="entry name" value="Znf_CCCH"/>
</dbReference>
<dbReference type="RefSeq" id="XP_003648255.1">
    <property type="nucleotide sequence ID" value="XM_003648207.1"/>
</dbReference>
<evidence type="ECO:0000256" key="1">
    <source>
        <dbReference type="ARBA" id="ARBA00022723"/>
    </source>
</evidence>
<dbReference type="STRING" id="931890.G8JX64"/>
<evidence type="ECO:0000256" key="4">
    <source>
        <dbReference type="ARBA" id="ARBA00022833"/>
    </source>
</evidence>